<keyword evidence="9" id="KW-1185">Reference proteome</keyword>
<keyword evidence="5 7" id="KW-0472">Membrane</keyword>
<evidence type="ECO:0000256" key="7">
    <source>
        <dbReference type="SAM" id="Phobius"/>
    </source>
</evidence>
<feature type="transmembrane region" description="Helical" evidence="7">
    <location>
        <begin position="394"/>
        <end position="417"/>
    </location>
</feature>
<dbReference type="InterPro" id="IPR011701">
    <property type="entry name" value="MFS"/>
</dbReference>
<dbReference type="EMBL" id="CAJNNV010029353">
    <property type="protein sequence ID" value="CAE8628163.1"/>
    <property type="molecule type" value="Genomic_DNA"/>
</dbReference>
<evidence type="ECO:0000256" key="3">
    <source>
        <dbReference type="ARBA" id="ARBA00022692"/>
    </source>
</evidence>
<feature type="compositionally biased region" description="Gly residues" evidence="6">
    <location>
        <begin position="740"/>
        <end position="750"/>
    </location>
</feature>
<feature type="region of interest" description="Disordered" evidence="6">
    <location>
        <begin position="914"/>
        <end position="949"/>
    </location>
</feature>
<feature type="transmembrane region" description="Helical" evidence="7">
    <location>
        <begin position="355"/>
        <end position="374"/>
    </location>
</feature>
<dbReference type="Pfam" id="PF07690">
    <property type="entry name" value="MFS_1"/>
    <property type="match status" value="1"/>
</dbReference>
<proteinExistence type="predicted"/>
<dbReference type="SUPFAM" id="SSF103473">
    <property type="entry name" value="MFS general substrate transporter"/>
    <property type="match status" value="1"/>
</dbReference>
<dbReference type="InterPro" id="IPR036259">
    <property type="entry name" value="MFS_trans_sf"/>
</dbReference>
<comment type="subcellular location">
    <subcellularLocation>
        <location evidence="1">Cell membrane</location>
        <topology evidence="1">Multi-pass membrane protein</topology>
    </subcellularLocation>
</comment>
<gene>
    <name evidence="8" type="ORF">PGLA1383_LOCUS44836</name>
</gene>
<dbReference type="GO" id="GO:0005886">
    <property type="term" value="C:plasma membrane"/>
    <property type="evidence" value="ECO:0007669"/>
    <property type="project" value="UniProtKB-SubCell"/>
</dbReference>
<feature type="compositionally biased region" description="Basic and acidic residues" evidence="6">
    <location>
        <begin position="936"/>
        <end position="949"/>
    </location>
</feature>
<feature type="transmembrane region" description="Helical" evidence="7">
    <location>
        <begin position="493"/>
        <end position="514"/>
    </location>
</feature>
<feature type="transmembrane region" description="Helical" evidence="7">
    <location>
        <begin position="223"/>
        <end position="241"/>
    </location>
</feature>
<sequence length="949" mass="102614">MLESNAVLFVSLQFGSRFANSFLVTAARYELLEAGGIAEFAWAQVTTNVARMVVSQVAGLLTDNFALRHMYVATEACNLLLALAMLFGHSHPSLLFFLNVGLGLIFSFSQPVTKSMPPAVVAAHRHEDLAIVNGWDLTCDKVGRYLAPIAYAVISSTHGFGFAVRLSCGLYALLTVLRACVKVSEPPPKEKVEGAIRPTVGKKLWGLLQQVWDGVMSLRRDRVLRLLILNTLVTNVFLYPLNSVHFPVLFKQMAEASSSVEIDQTVVGSLLAGAMSLMRIKKKKAWMNYTALVSLGGVVGPFLSNLMIYMLESYSASQKKDRLKVGVMFGVAGQIVTSAILALIVSVSWSLGTGMLVLLLVLAWVLTIAVNNIVTTYFNSISQEKLQRGERGRFIANIMTMFTLGSSLGTLLYSRVISGDGDGRDVSGSVNLLLCGLMIKVVILATSSDFVFLQCFMEMAHLVQARNANGCVLFLLDRSQAHSNAGLEVRWSLVWVSVLLLGVVTEMLFNLHLLQKKHQFALPREIIRDYFSMFSFPARMEPLPAATAEQAPATAADGDSARKRKLGGDDADGGEDAKKSKGAADAADAVAAGAALELQVPPGEVEALAKRVASEATLVAGICPGFLSSQSRWAGLTGWAQRLCSLGEPAKDELLYWETYLAKPRERGHAQLLRQVREDFADMAERLVEHGCSEASAAVARETENVDALCDLLQQLLTLLEAGTAAAAEDLLETSALGPSGKGKGKGGAKGQSAGADGDAPPPPPQRRFFAVRLDLCQEGCAKFHDDRRFTTVRLVLPLFGAGPVLAARENVDWVFWKQEDGLLDKVGESTPQEANDLIKAWNEKVCPPSKETPTSQGSLVVLKGGTHSEKPLLHRATYCPVADPATPQQAPPFQLLITVDHVTADVRDQLIEMNLDSEDDGEEGEEGDPEEDCEDGVREGGDNHDSAE</sequence>
<name>A0A813GW61_POLGL</name>
<evidence type="ECO:0000256" key="2">
    <source>
        <dbReference type="ARBA" id="ARBA00022475"/>
    </source>
</evidence>
<evidence type="ECO:0000256" key="4">
    <source>
        <dbReference type="ARBA" id="ARBA00022989"/>
    </source>
</evidence>
<dbReference type="OrthoDB" id="443820at2759"/>
<evidence type="ECO:0000256" key="5">
    <source>
        <dbReference type="ARBA" id="ARBA00023136"/>
    </source>
</evidence>
<protein>
    <submittedName>
        <fullName evidence="8">Uncharacterized protein</fullName>
    </submittedName>
</protein>
<feature type="region of interest" description="Disordered" evidence="6">
    <location>
        <begin position="547"/>
        <end position="580"/>
    </location>
</feature>
<accession>A0A813GW61</accession>
<evidence type="ECO:0000256" key="1">
    <source>
        <dbReference type="ARBA" id="ARBA00004651"/>
    </source>
</evidence>
<dbReference type="Gene3D" id="1.20.1250.20">
    <property type="entry name" value="MFS general substrate transporter like domains"/>
    <property type="match status" value="1"/>
</dbReference>
<feature type="compositionally biased region" description="Low complexity" evidence="6">
    <location>
        <begin position="547"/>
        <end position="556"/>
    </location>
</feature>
<dbReference type="AlphaFoldDB" id="A0A813GW61"/>
<feature type="transmembrane region" description="Helical" evidence="7">
    <location>
        <begin position="429"/>
        <end position="452"/>
    </location>
</feature>
<dbReference type="PANTHER" id="PTHR23513">
    <property type="entry name" value="INTEGRAL MEMBRANE EFFLUX PROTEIN-RELATED"/>
    <property type="match status" value="1"/>
</dbReference>
<evidence type="ECO:0000256" key="6">
    <source>
        <dbReference type="SAM" id="MobiDB-lite"/>
    </source>
</evidence>
<feature type="transmembrane region" description="Helical" evidence="7">
    <location>
        <begin position="286"/>
        <end position="311"/>
    </location>
</feature>
<evidence type="ECO:0000313" key="8">
    <source>
        <dbReference type="EMBL" id="CAE8628163.1"/>
    </source>
</evidence>
<feature type="region of interest" description="Disordered" evidence="6">
    <location>
        <begin position="735"/>
        <end position="767"/>
    </location>
</feature>
<keyword evidence="2" id="KW-1003">Cell membrane</keyword>
<feature type="transmembrane region" description="Helical" evidence="7">
    <location>
        <begin position="323"/>
        <end position="349"/>
    </location>
</feature>
<feature type="transmembrane region" description="Helical" evidence="7">
    <location>
        <begin position="94"/>
        <end position="112"/>
    </location>
</feature>
<dbReference type="Proteomes" id="UP000654075">
    <property type="component" value="Unassembled WGS sequence"/>
</dbReference>
<dbReference type="GO" id="GO:0022857">
    <property type="term" value="F:transmembrane transporter activity"/>
    <property type="evidence" value="ECO:0007669"/>
    <property type="project" value="InterPro"/>
</dbReference>
<keyword evidence="3 7" id="KW-0812">Transmembrane</keyword>
<organism evidence="8 9">
    <name type="scientific">Polarella glacialis</name>
    <name type="common">Dinoflagellate</name>
    <dbReference type="NCBI Taxonomy" id="89957"/>
    <lineage>
        <taxon>Eukaryota</taxon>
        <taxon>Sar</taxon>
        <taxon>Alveolata</taxon>
        <taxon>Dinophyceae</taxon>
        <taxon>Suessiales</taxon>
        <taxon>Suessiaceae</taxon>
        <taxon>Polarella</taxon>
    </lineage>
</organism>
<reference evidence="8" key="1">
    <citation type="submission" date="2021-02" db="EMBL/GenBank/DDBJ databases">
        <authorList>
            <person name="Dougan E. K."/>
            <person name="Rhodes N."/>
            <person name="Thang M."/>
            <person name="Chan C."/>
        </authorList>
    </citation>
    <scope>NUCLEOTIDE SEQUENCE</scope>
</reference>
<feature type="compositionally biased region" description="Acidic residues" evidence="6">
    <location>
        <begin position="916"/>
        <end position="935"/>
    </location>
</feature>
<evidence type="ECO:0000313" key="9">
    <source>
        <dbReference type="Proteomes" id="UP000654075"/>
    </source>
</evidence>
<dbReference type="PANTHER" id="PTHR23513:SF6">
    <property type="entry name" value="MAJOR FACILITATOR SUPERFAMILY ASSOCIATED DOMAIN-CONTAINING PROTEIN"/>
    <property type="match status" value="1"/>
</dbReference>
<comment type="caution">
    <text evidence="8">The sequence shown here is derived from an EMBL/GenBank/DDBJ whole genome shotgun (WGS) entry which is preliminary data.</text>
</comment>
<keyword evidence="4 7" id="KW-1133">Transmembrane helix</keyword>